<dbReference type="Proteomes" id="UP000318017">
    <property type="component" value="Chromosome"/>
</dbReference>
<proteinExistence type="predicted"/>
<organism evidence="3 4">
    <name type="scientific">Aureliella helgolandensis</name>
    <dbReference type="NCBI Taxonomy" id="2527968"/>
    <lineage>
        <taxon>Bacteria</taxon>
        <taxon>Pseudomonadati</taxon>
        <taxon>Planctomycetota</taxon>
        <taxon>Planctomycetia</taxon>
        <taxon>Pirellulales</taxon>
        <taxon>Pirellulaceae</taxon>
        <taxon>Aureliella</taxon>
    </lineage>
</organism>
<dbReference type="Pfam" id="PF00578">
    <property type="entry name" value="AhpC-TSA"/>
    <property type="match status" value="1"/>
</dbReference>
<protein>
    <submittedName>
        <fullName evidence="3">Thiol:disulfide interchange protein DsbE</fullName>
    </submittedName>
</protein>
<reference evidence="3 4" key="1">
    <citation type="submission" date="2019-02" db="EMBL/GenBank/DDBJ databases">
        <title>Deep-cultivation of Planctomycetes and their phenomic and genomic characterization uncovers novel biology.</title>
        <authorList>
            <person name="Wiegand S."/>
            <person name="Jogler M."/>
            <person name="Boedeker C."/>
            <person name="Pinto D."/>
            <person name="Vollmers J."/>
            <person name="Rivas-Marin E."/>
            <person name="Kohn T."/>
            <person name="Peeters S.H."/>
            <person name="Heuer A."/>
            <person name="Rast P."/>
            <person name="Oberbeckmann S."/>
            <person name="Bunk B."/>
            <person name="Jeske O."/>
            <person name="Meyerdierks A."/>
            <person name="Storesund J.E."/>
            <person name="Kallscheuer N."/>
            <person name="Luecker S."/>
            <person name="Lage O.M."/>
            <person name="Pohl T."/>
            <person name="Merkel B.J."/>
            <person name="Hornburger P."/>
            <person name="Mueller R.-W."/>
            <person name="Bruemmer F."/>
            <person name="Labrenz M."/>
            <person name="Spormann A.M."/>
            <person name="Op den Camp H."/>
            <person name="Overmann J."/>
            <person name="Amann R."/>
            <person name="Jetten M.S.M."/>
            <person name="Mascher T."/>
            <person name="Medema M.H."/>
            <person name="Devos D.P."/>
            <person name="Kaster A.-K."/>
            <person name="Ovreas L."/>
            <person name="Rohde M."/>
            <person name="Galperin M.Y."/>
            <person name="Jogler C."/>
        </authorList>
    </citation>
    <scope>NUCLEOTIDE SEQUENCE [LARGE SCALE GENOMIC DNA]</scope>
    <source>
        <strain evidence="3 4">Q31a</strain>
    </source>
</reference>
<dbReference type="InterPro" id="IPR000866">
    <property type="entry name" value="AhpC/TSA"/>
</dbReference>
<keyword evidence="1" id="KW-1133">Transmembrane helix</keyword>
<dbReference type="EMBL" id="CP036298">
    <property type="protein sequence ID" value="QDV27565.1"/>
    <property type="molecule type" value="Genomic_DNA"/>
</dbReference>
<dbReference type="SUPFAM" id="SSF52833">
    <property type="entry name" value="Thioredoxin-like"/>
    <property type="match status" value="1"/>
</dbReference>
<dbReference type="InterPro" id="IPR013766">
    <property type="entry name" value="Thioredoxin_domain"/>
</dbReference>
<accession>A0A518GG39</accession>
<dbReference type="OrthoDB" id="288837at2"/>
<dbReference type="AlphaFoldDB" id="A0A518GG39"/>
<sequence>MNTTELGTPSSPPPAPRTSNIYVILFGGFMFAGLLLLAWLGTPPRTTAVGQKLPRIDLQPLTSAPEVSNESLKGKVVVLYFWGTWNTECQLEFPEFIKLFEQFVDSADVVVLPISCSSGIEYDLEGLKTETTKFLANYDVELPTYSDSAAMTRQQIALLLPNGSLGYPTTLVVDQQGVITQAIEAYIPGEMQELVTAIRTSLQAAPVAGER</sequence>
<dbReference type="InterPro" id="IPR050553">
    <property type="entry name" value="Thioredoxin_ResA/DsbE_sf"/>
</dbReference>
<dbReference type="PANTHER" id="PTHR42852">
    <property type="entry name" value="THIOL:DISULFIDE INTERCHANGE PROTEIN DSBE"/>
    <property type="match status" value="1"/>
</dbReference>
<dbReference type="KEGG" id="ahel:Q31a_59540"/>
<keyword evidence="4" id="KW-1185">Reference proteome</keyword>
<dbReference type="InterPro" id="IPR036249">
    <property type="entry name" value="Thioredoxin-like_sf"/>
</dbReference>
<feature type="domain" description="Thioredoxin" evidence="2">
    <location>
        <begin position="47"/>
        <end position="207"/>
    </location>
</feature>
<evidence type="ECO:0000256" key="1">
    <source>
        <dbReference type="SAM" id="Phobius"/>
    </source>
</evidence>
<dbReference type="CDD" id="cd02966">
    <property type="entry name" value="TlpA_like_family"/>
    <property type="match status" value="1"/>
</dbReference>
<dbReference type="GO" id="GO:0016491">
    <property type="term" value="F:oxidoreductase activity"/>
    <property type="evidence" value="ECO:0007669"/>
    <property type="project" value="InterPro"/>
</dbReference>
<keyword evidence="1" id="KW-0812">Transmembrane</keyword>
<gene>
    <name evidence="3" type="primary">dsbE</name>
    <name evidence="3" type="ORF">Q31a_59540</name>
</gene>
<feature type="transmembrane region" description="Helical" evidence="1">
    <location>
        <begin position="20"/>
        <end position="42"/>
    </location>
</feature>
<keyword evidence="1" id="KW-0472">Membrane</keyword>
<dbReference type="GO" id="GO:0016209">
    <property type="term" value="F:antioxidant activity"/>
    <property type="evidence" value="ECO:0007669"/>
    <property type="project" value="InterPro"/>
</dbReference>
<dbReference type="PANTHER" id="PTHR42852:SF17">
    <property type="entry name" value="THIOREDOXIN-LIKE PROTEIN HI_1115"/>
    <property type="match status" value="1"/>
</dbReference>
<dbReference type="PROSITE" id="PS51352">
    <property type="entry name" value="THIOREDOXIN_2"/>
    <property type="match status" value="1"/>
</dbReference>
<evidence type="ECO:0000259" key="2">
    <source>
        <dbReference type="PROSITE" id="PS51352"/>
    </source>
</evidence>
<evidence type="ECO:0000313" key="4">
    <source>
        <dbReference type="Proteomes" id="UP000318017"/>
    </source>
</evidence>
<evidence type="ECO:0000313" key="3">
    <source>
        <dbReference type="EMBL" id="QDV27565.1"/>
    </source>
</evidence>
<dbReference type="Gene3D" id="3.40.30.10">
    <property type="entry name" value="Glutaredoxin"/>
    <property type="match status" value="1"/>
</dbReference>
<dbReference type="RefSeq" id="WP_145085145.1">
    <property type="nucleotide sequence ID" value="NZ_CP036298.1"/>
</dbReference>
<name>A0A518GG39_9BACT</name>